<reference evidence="13" key="1">
    <citation type="submission" date="2021-04" db="EMBL/GenBank/DDBJ databases">
        <authorList>
            <person name="Zhang D.-C."/>
        </authorList>
    </citation>
    <scope>NUCLEOTIDE SEQUENCE</scope>
    <source>
        <strain evidence="13">CGMCC 1.15697</strain>
    </source>
</reference>
<dbReference type="Pfam" id="PF01134">
    <property type="entry name" value="GIDA"/>
    <property type="match status" value="1"/>
</dbReference>
<evidence type="ECO:0000256" key="7">
    <source>
        <dbReference type="ARBA" id="ARBA00022694"/>
    </source>
</evidence>
<comment type="subcellular location">
    <subcellularLocation>
        <location evidence="11">Cytoplasm</location>
    </subcellularLocation>
</comment>
<evidence type="ECO:0000256" key="8">
    <source>
        <dbReference type="ARBA" id="ARBA00022827"/>
    </source>
</evidence>
<dbReference type="InterPro" id="IPR008143">
    <property type="entry name" value="Ala_DH/PNT_CS2"/>
</dbReference>
<comment type="cofactor">
    <cofactor evidence="1 11">
        <name>FAD</name>
        <dbReference type="ChEBI" id="CHEBI:57692"/>
    </cofactor>
</comment>
<feature type="domain" description="MnmG N-terminal" evidence="12">
    <location>
        <begin position="6"/>
        <end position="371"/>
    </location>
</feature>
<dbReference type="InterPro" id="IPR036188">
    <property type="entry name" value="FAD/NAD-bd_sf"/>
</dbReference>
<comment type="similarity">
    <text evidence="11">Belongs to the MnmG family. TrmFO subfamily.</text>
</comment>
<keyword evidence="6 11" id="KW-0808">Transferase</keyword>
<keyword evidence="4 11" id="KW-0489">Methyltransferase</keyword>
<dbReference type="GO" id="GO:0050660">
    <property type="term" value="F:flavin adenine dinucleotide binding"/>
    <property type="evidence" value="ECO:0007669"/>
    <property type="project" value="UniProtKB-UniRule"/>
</dbReference>
<protein>
    <recommendedName>
        <fullName evidence="11">Methylenetetrahydrofolate--tRNA-(uracil-5-)-methyltransferase TrmFO</fullName>
        <ecNumber evidence="11">2.1.1.74</ecNumber>
    </recommendedName>
    <alternativeName>
        <fullName evidence="11">Folate-dependent tRNA (uracil-5-)-methyltransferase</fullName>
    </alternativeName>
    <alternativeName>
        <fullName evidence="11">Folate-dependent tRNA(M-5-U54)-methyltransferase</fullName>
    </alternativeName>
</protein>
<comment type="function">
    <text evidence="2">NAD-binding protein involved in the addition of a carboxymethylaminomethyl (cmnm) group at the wobble position (U34) of certain tRNAs, forming tRNA-cmnm(5)s(2)U34.</text>
</comment>
<evidence type="ECO:0000256" key="5">
    <source>
        <dbReference type="ARBA" id="ARBA00022630"/>
    </source>
</evidence>
<evidence type="ECO:0000256" key="9">
    <source>
        <dbReference type="ARBA" id="ARBA00022857"/>
    </source>
</evidence>
<comment type="caution">
    <text evidence="13">The sequence shown here is derived from an EMBL/GenBank/DDBJ whole genome shotgun (WGS) entry which is preliminary data.</text>
</comment>
<evidence type="ECO:0000256" key="2">
    <source>
        <dbReference type="ARBA" id="ARBA00003717"/>
    </source>
</evidence>
<dbReference type="PANTHER" id="PTHR11806">
    <property type="entry name" value="GLUCOSE INHIBITED DIVISION PROTEIN A"/>
    <property type="match status" value="1"/>
</dbReference>
<evidence type="ECO:0000256" key="3">
    <source>
        <dbReference type="ARBA" id="ARBA00022490"/>
    </source>
</evidence>
<evidence type="ECO:0000256" key="6">
    <source>
        <dbReference type="ARBA" id="ARBA00022679"/>
    </source>
</evidence>
<dbReference type="Proteomes" id="UP000672602">
    <property type="component" value="Unassembled WGS sequence"/>
</dbReference>
<dbReference type="SUPFAM" id="SSF51905">
    <property type="entry name" value="FAD/NAD(P)-binding domain"/>
    <property type="match status" value="1"/>
</dbReference>
<evidence type="ECO:0000259" key="12">
    <source>
        <dbReference type="Pfam" id="PF01134"/>
    </source>
</evidence>
<dbReference type="PANTHER" id="PTHR11806:SF2">
    <property type="entry name" value="METHYLENETETRAHYDROFOLATE--TRNA-(URACIL-5-)-METHYLTRANSFERASE TRMFO"/>
    <property type="match status" value="1"/>
</dbReference>
<evidence type="ECO:0000256" key="10">
    <source>
        <dbReference type="ARBA" id="ARBA00023027"/>
    </source>
</evidence>
<accession>A0A8J7S7I3</accession>
<keyword evidence="14" id="KW-1185">Reference proteome</keyword>
<dbReference type="NCBIfam" id="NF003739">
    <property type="entry name" value="PRK05335.1"/>
    <property type="match status" value="1"/>
</dbReference>
<dbReference type="InterPro" id="IPR002218">
    <property type="entry name" value="MnmG-rel"/>
</dbReference>
<dbReference type="EC" id="2.1.1.74" evidence="11"/>
<evidence type="ECO:0000313" key="14">
    <source>
        <dbReference type="Proteomes" id="UP000672602"/>
    </source>
</evidence>
<dbReference type="InterPro" id="IPR020595">
    <property type="entry name" value="MnmG-rel_CS"/>
</dbReference>
<evidence type="ECO:0000256" key="11">
    <source>
        <dbReference type="HAMAP-Rule" id="MF_01037"/>
    </source>
</evidence>
<dbReference type="GO" id="GO:0030488">
    <property type="term" value="P:tRNA methylation"/>
    <property type="evidence" value="ECO:0007669"/>
    <property type="project" value="TreeGrafter"/>
</dbReference>
<sequence length="455" mass="50028">MSERTIHIVGGGLAGSEAAWQAAGMGAHVVLHEMRPVRRTDAHHTDRLAELVCSNSFRSDDAEYNAVGLLHEEMRRADSLILACGDRAKVPAGGALAVDRDDFAERVSAAIEGHPNIEIRREEVSGLPPADWESVIVATGPLTSPGLSKAVLELTGETQLAFFDAIAPIIYHESIDFSRAWRQSRYDKGDGTDYINCAMDKAQYEAFIQALIDGDKTEFKEWEKDTPYFEGCLPIEVMAERGVETLRFGPMKPVGLTDPHTDKRPHAVVQLRQDNKLGTLYNLVGFQTKLKYGAQKDIFRMIPGLQEAEFARLGGIHRNTFLNSPRLLDDRLRLKADPRLRFAGQVTGVEGYIESAAIGLIAGRYAAAERLGLDQPAPPEETALGALIAHITTGADAETFQPMNVNFGLFPPLAEEIGVTDKKKRPRGRDRKLLLSRRALTAVDRWLGRPAAAAE</sequence>
<evidence type="ECO:0000256" key="1">
    <source>
        <dbReference type="ARBA" id="ARBA00001974"/>
    </source>
</evidence>
<dbReference type="Gene3D" id="3.50.50.60">
    <property type="entry name" value="FAD/NAD(P)-binding domain"/>
    <property type="match status" value="2"/>
</dbReference>
<dbReference type="EMBL" id="JAGMWN010000003">
    <property type="protein sequence ID" value="MBP5856987.1"/>
    <property type="molecule type" value="Genomic_DNA"/>
</dbReference>
<keyword evidence="7 11" id="KW-0819">tRNA processing</keyword>
<dbReference type="HAMAP" id="MF_01037">
    <property type="entry name" value="TrmFO"/>
    <property type="match status" value="1"/>
</dbReference>
<dbReference type="PROSITE" id="PS00837">
    <property type="entry name" value="ALADH_PNT_2"/>
    <property type="match status" value="1"/>
</dbReference>
<dbReference type="InterPro" id="IPR004417">
    <property type="entry name" value="TrmFO"/>
</dbReference>
<gene>
    <name evidence="11 13" type="primary">trmFO</name>
    <name evidence="13" type="ORF">KAJ83_08205</name>
</gene>
<comment type="catalytic activity">
    <reaction evidence="11">
        <text>uridine(54) in tRNA + (6R)-5,10-methylene-5,6,7,8-tetrahydrofolate + NADH + H(+) = 5-methyluridine(54) in tRNA + (6S)-5,6,7,8-tetrahydrofolate + NAD(+)</text>
        <dbReference type="Rhea" id="RHEA:16873"/>
        <dbReference type="Rhea" id="RHEA-COMP:10167"/>
        <dbReference type="Rhea" id="RHEA-COMP:10193"/>
        <dbReference type="ChEBI" id="CHEBI:15378"/>
        <dbReference type="ChEBI" id="CHEBI:15636"/>
        <dbReference type="ChEBI" id="CHEBI:57453"/>
        <dbReference type="ChEBI" id="CHEBI:57540"/>
        <dbReference type="ChEBI" id="CHEBI:57945"/>
        <dbReference type="ChEBI" id="CHEBI:65315"/>
        <dbReference type="ChEBI" id="CHEBI:74447"/>
        <dbReference type="EC" id="2.1.1.74"/>
    </reaction>
</comment>
<keyword evidence="3 11" id="KW-0963">Cytoplasm</keyword>
<proteinExistence type="inferred from homology"/>
<dbReference type="GO" id="GO:0002098">
    <property type="term" value="P:tRNA wobble uridine modification"/>
    <property type="evidence" value="ECO:0007669"/>
    <property type="project" value="TreeGrafter"/>
</dbReference>
<name>A0A8J7S7I3_9PROT</name>
<dbReference type="AlphaFoldDB" id="A0A8J7S7I3"/>
<dbReference type="GO" id="GO:0047151">
    <property type="term" value="F:tRNA (uracil(54)-C5)-methyltransferase activity, 5,10-methylenetetrahydrofolate-dependent"/>
    <property type="evidence" value="ECO:0007669"/>
    <property type="project" value="UniProtKB-UniRule"/>
</dbReference>
<evidence type="ECO:0000256" key="4">
    <source>
        <dbReference type="ARBA" id="ARBA00022603"/>
    </source>
</evidence>
<dbReference type="PROSITE" id="PS01281">
    <property type="entry name" value="GIDA_2"/>
    <property type="match status" value="1"/>
</dbReference>
<feature type="binding site" evidence="11">
    <location>
        <begin position="10"/>
        <end position="15"/>
    </location>
    <ligand>
        <name>FAD</name>
        <dbReference type="ChEBI" id="CHEBI:57692"/>
    </ligand>
</feature>
<keyword evidence="10 11" id="KW-0520">NAD</keyword>
<keyword evidence="5 11" id="KW-0285">Flavoprotein</keyword>
<dbReference type="RefSeq" id="WP_210681560.1">
    <property type="nucleotide sequence ID" value="NZ_JAGMWN010000003.1"/>
</dbReference>
<evidence type="ECO:0000313" key="13">
    <source>
        <dbReference type="EMBL" id="MBP5856987.1"/>
    </source>
</evidence>
<keyword evidence="9 11" id="KW-0521">NADP</keyword>
<comment type="function">
    <text evidence="11">Catalyzes the folate-dependent formation of 5-methyl-uridine at position 54 (M-5-U54) in all tRNAs.</text>
</comment>
<dbReference type="GO" id="GO:0016491">
    <property type="term" value="F:oxidoreductase activity"/>
    <property type="evidence" value="ECO:0007669"/>
    <property type="project" value="InterPro"/>
</dbReference>
<comment type="catalytic activity">
    <reaction evidence="11">
        <text>uridine(54) in tRNA + (6R)-5,10-methylene-5,6,7,8-tetrahydrofolate + NADPH + H(+) = 5-methyluridine(54) in tRNA + (6S)-5,6,7,8-tetrahydrofolate + NADP(+)</text>
        <dbReference type="Rhea" id="RHEA:62372"/>
        <dbReference type="Rhea" id="RHEA-COMP:10167"/>
        <dbReference type="Rhea" id="RHEA-COMP:10193"/>
        <dbReference type="ChEBI" id="CHEBI:15378"/>
        <dbReference type="ChEBI" id="CHEBI:15636"/>
        <dbReference type="ChEBI" id="CHEBI:57453"/>
        <dbReference type="ChEBI" id="CHEBI:57783"/>
        <dbReference type="ChEBI" id="CHEBI:58349"/>
        <dbReference type="ChEBI" id="CHEBI:65315"/>
        <dbReference type="ChEBI" id="CHEBI:74447"/>
        <dbReference type="EC" id="2.1.1.74"/>
    </reaction>
</comment>
<dbReference type="InterPro" id="IPR040131">
    <property type="entry name" value="MnmG_N"/>
</dbReference>
<keyword evidence="8 11" id="KW-0274">FAD</keyword>
<dbReference type="NCBIfam" id="TIGR00137">
    <property type="entry name" value="gid_trmFO"/>
    <property type="match status" value="1"/>
</dbReference>
<dbReference type="GO" id="GO:0005829">
    <property type="term" value="C:cytosol"/>
    <property type="evidence" value="ECO:0007669"/>
    <property type="project" value="TreeGrafter"/>
</dbReference>
<organism evidence="13 14">
    <name type="scientific">Marivibrio halodurans</name>
    <dbReference type="NCBI Taxonomy" id="2039722"/>
    <lineage>
        <taxon>Bacteria</taxon>
        <taxon>Pseudomonadati</taxon>
        <taxon>Pseudomonadota</taxon>
        <taxon>Alphaproteobacteria</taxon>
        <taxon>Rhodospirillales</taxon>
        <taxon>Rhodospirillaceae</taxon>
        <taxon>Marivibrio</taxon>
    </lineage>
</organism>